<feature type="compositionally biased region" description="Basic and acidic residues" evidence="1">
    <location>
        <begin position="1"/>
        <end position="15"/>
    </location>
</feature>
<dbReference type="EMBL" id="LWBP01000100">
    <property type="protein sequence ID" value="OQP63687.1"/>
    <property type="molecule type" value="Genomic_DNA"/>
</dbReference>
<feature type="compositionally biased region" description="Basic and acidic residues" evidence="1">
    <location>
        <begin position="27"/>
        <end position="50"/>
    </location>
</feature>
<comment type="caution">
    <text evidence="2">The sequence shown here is derived from an EMBL/GenBank/DDBJ whole genome shotgun (WGS) entry which is preliminary data.</text>
</comment>
<protein>
    <submittedName>
        <fullName evidence="2">Uncharacterized protein</fullName>
    </submittedName>
</protein>
<evidence type="ECO:0000313" key="2">
    <source>
        <dbReference type="EMBL" id="OQP63687.1"/>
    </source>
</evidence>
<sequence>MIPNKREEDIKREEQETAFDNGQSPESVKKNPDPRANENLPEKEKKKDNPEATTGPGSEVTDGEDG</sequence>
<keyword evidence="3" id="KW-1185">Reference proteome</keyword>
<name>A0A1V9FZD2_9BACT</name>
<dbReference type="RefSeq" id="WP_081163767.1">
    <property type="nucleotide sequence ID" value="NZ_LWBP01000100.1"/>
</dbReference>
<evidence type="ECO:0000313" key="3">
    <source>
        <dbReference type="Proteomes" id="UP000192276"/>
    </source>
</evidence>
<feature type="region of interest" description="Disordered" evidence="1">
    <location>
        <begin position="1"/>
        <end position="66"/>
    </location>
</feature>
<dbReference type="OrthoDB" id="9958173at2"/>
<evidence type="ECO:0000256" key="1">
    <source>
        <dbReference type="SAM" id="MobiDB-lite"/>
    </source>
</evidence>
<dbReference type="Proteomes" id="UP000192276">
    <property type="component" value="Unassembled WGS sequence"/>
</dbReference>
<gene>
    <name evidence="2" type="ORF">A4R26_17115</name>
</gene>
<organism evidence="2 3">
    <name type="scientific">Niastella populi</name>
    <dbReference type="NCBI Taxonomy" id="550983"/>
    <lineage>
        <taxon>Bacteria</taxon>
        <taxon>Pseudomonadati</taxon>
        <taxon>Bacteroidota</taxon>
        <taxon>Chitinophagia</taxon>
        <taxon>Chitinophagales</taxon>
        <taxon>Chitinophagaceae</taxon>
        <taxon>Niastella</taxon>
    </lineage>
</organism>
<dbReference type="AlphaFoldDB" id="A0A1V9FZD2"/>
<dbReference type="STRING" id="550983.A4R26_17115"/>
<proteinExistence type="predicted"/>
<accession>A0A1V9FZD2</accession>
<reference evidence="3" key="1">
    <citation type="submission" date="2016-04" db="EMBL/GenBank/DDBJ databases">
        <authorList>
            <person name="Chen L."/>
            <person name="Zhuang W."/>
            <person name="Wang G."/>
        </authorList>
    </citation>
    <scope>NUCLEOTIDE SEQUENCE [LARGE SCALE GENOMIC DNA]</scope>
    <source>
        <strain evidence="3">208</strain>
    </source>
</reference>